<proteinExistence type="predicted"/>
<keyword evidence="4" id="KW-1185">Reference proteome</keyword>
<dbReference type="InParanoid" id="J0WTE8"/>
<keyword evidence="1" id="KW-1133">Transmembrane helix</keyword>
<gene>
    <name evidence="3" type="ORF">AURDEDRAFT_154553</name>
</gene>
<feature type="transmembrane region" description="Helical" evidence="1">
    <location>
        <begin position="262"/>
        <end position="287"/>
    </location>
</feature>
<accession>J0WTE8</accession>
<dbReference type="EMBL" id="JH687856">
    <property type="protein sequence ID" value="EJD36673.1"/>
    <property type="molecule type" value="Genomic_DNA"/>
</dbReference>
<name>J0WTE8_AURST</name>
<reference evidence="4" key="1">
    <citation type="journal article" date="2012" name="Science">
        <title>The Paleozoic origin of enzymatic lignin decomposition reconstructed from 31 fungal genomes.</title>
        <authorList>
            <person name="Floudas D."/>
            <person name="Binder M."/>
            <person name="Riley R."/>
            <person name="Barry K."/>
            <person name="Blanchette R.A."/>
            <person name="Henrissat B."/>
            <person name="Martinez A.T."/>
            <person name="Otillar R."/>
            <person name="Spatafora J.W."/>
            <person name="Yadav J.S."/>
            <person name="Aerts A."/>
            <person name="Benoit I."/>
            <person name="Boyd A."/>
            <person name="Carlson A."/>
            <person name="Copeland A."/>
            <person name="Coutinho P.M."/>
            <person name="de Vries R.P."/>
            <person name="Ferreira P."/>
            <person name="Findley K."/>
            <person name="Foster B."/>
            <person name="Gaskell J."/>
            <person name="Glotzer D."/>
            <person name="Gorecki P."/>
            <person name="Heitman J."/>
            <person name="Hesse C."/>
            <person name="Hori C."/>
            <person name="Igarashi K."/>
            <person name="Jurgens J.A."/>
            <person name="Kallen N."/>
            <person name="Kersten P."/>
            <person name="Kohler A."/>
            <person name="Kuees U."/>
            <person name="Kumar T.K.A."/>
            <person name="Kuo A."/>
            <person name="LaButti K."/>
            <person name="Larrondo L.F."/>
            <person name="Lindquist E."/>
            <person name="Ling A."/>
            <person name="Lombard V."/>
            <person name="Lucas S."/>
            <person name="Lundell T."/>
            <person name="Martin R."/>
            <person name="McLaughlin D.J."/>
            <person name="Morgenstern I."/>
            <person name="Morin E."/>
            <person name="Murat C."/>
            <person name="Nagy L.G."/>
            <person name="Nolan M."/>
            <person name="Ohm R.A."/>
            <person name="Patyshakuliyeva A."/>
            <person name="Rokas A."/>
            <person name="Ruiz-Duenas F.J."/>
            <person name="Sabat G."/>
            <person name="Salamov A."/>
            <person name="Samejima M."/>
            <person name="Schmutz J."/>
            <person name="Slot J.C."/>
            <person name="St John F."/>
            <person name="Stenlid J."/>
            <person name="Sun H."/>
            <person name="Sun S."/>
            <person name="Syed K."/>
            <person name="Tsang A."/>
            <person name="Wiebenga A."/>
            <person name="Young D."/>
            <person name="Pisabarro A."/>
            <person name="Eastwood D.C."/>
            <person name="Martin F."/>
            <person name="Cullen D."/>
            <person name="Grigoriev I.V."/>
            <person name="Hibbett D.S."/>
        </authorList>
    </citation>
    <scope>NUCLEOTIDE SEQUENCE [LARGE SCALE GENOMIC DNA]</scope>
    <source>
        <strain evidence="4">TFB10046</strain>
    </source>
</reference>
<keyword evidence="2" id="KW-0732">Signal</keyword>
<evidence type="ECO:0000313" key="4">
    <source>
        <dbReference type="Proteomes" id="UP000006514"/>
    </source>
</evidence>
<keyword evidence="1" id="KW-0472">Membrane</keyword>
<dbReference type="KEGG" id="adl:AURDEDRAFT_154553"/>
<protein>
    <submittedName>
        <fullName evidence="3">Uncharacterized protein</fullName>
    </submittedName>
</protein>
<evidence type="ECO:0000313" key="3">
    <source>
        <dbReference type="EMBL" id="EJD36673.1"/>
    </source>
</evidence>
<evidence type="ECO:0000256" key="1">
    <source>
        <dbReference type="SAM" id="Phobius"/>
    </source>
</evidence>
<dbReference type="eggNOG" id="ENOG502S75S">
    <property type="taxonomic scope" value="Eukaryota"/>
</dbReference>
<feature type="chain" id="PRO_5003740753" evidence="2">
    <location>
        <begin position="20"/>
        <end position="425"/>
    </location>
</feature>
<dbReference type="OMA" id="DMYAKGQ"/>
<dbReference type="Gene3D" id="1.20.1170.10">
    <property type="match status" value="1"/>
</dbReference>
<dbReference type="Proteomes" id="UP000006514">
    <property type="component" value="Unassembled WGS sequence"/>
</dbReference>
<sequence length="425" mass="45529">MKLTSAIVLALSVATTTYSKVIGVHPPAAACVSAGPGDFSCLAAHLGIISARAGGFDVPPNITDDQGRQFRMALMEQANDPANMPKLIQDVNAATAAAVGIAENFTVIGVKLQQIDSLGFNSSFAVTWSEFRARYIEILVQSRTQASTVAQYAQDYEKFLSFIDPNANRTDPVLVTLFNQFSNACFLPSCLSAAELTCTQNTDVMKNNSDTLFKQFDKLAFDMRQFTGTFVSFAADKIKEDNDKIIQLRGEIRELEDEMGKIFASMVGIAIVAGAGLIGTGIGLLVFPEFAPLILVGAAIASGILLATQAGLLTAYLLDQDKVADKNRQITGLQNELGIINAANSSLTVLAEESIPALANQLNLFSAVWTGVSADAASVAGWLSNGRPLLDYPEFLADWFENPTTEYTIMVEALRLYANGLVIPS</sequence>
<evidence type="ECO:0000256" key="2">
    <source>
        <dbReference type="SAM" id="SignalP"/>
    </source>
</evidence>
<feature type="transmembrane region" description="Helical" evidence="1">
    <location>
        <begin position="294"/>
        <end position="318"/>
    </location>
</feature>
<feature type="signal peptide" evidence="2">
    <location>
        <begin position="1"/>
        <end position="19"/>
    </location>
</feature>
<organism evidence="3 4">
    <name type="scientific">Auricularia subglabra (strain TFB-10046 / SS5)</name>
    <name type="common">White-rot fungus</name>
    <name type="synonym">Auricularia delicata (strain TFB10046)</name>
    <dbReference type="NCBI Taxonomy" id="717982"/>
    <lineage>
        <taxon>Eukaryota</taxon>
        <taxon>Fungi</taxon>
        <taxon>Dikarya</taxon>
        <taxon>Basidiomycota</taxon>
        <taxon>Agaricomycotina</taxon>
        <taxon>Agaricomycetes</taxon>
        <taxon>Auriculariales</taxon>
        <taxon>Auriculariaceae</taxon>
        <taxon>Auricularia</taxon>
    </lineage>
</organism>
<dbReference type="SUPFAM" id="SSF58100">
    <property type="entry name" value="Bacterial hemolysins"/>
    <property type="match status" value="1"/>
</dbReference>
<keyword evidence="1" id="KW-0812">Transmembrane</keyword>
<dbReference type="AlphaFoldDB" id="J0WTE8"/>